<proteinExistence type="predicted"/>
<feature type="region of interest" description="Disordered" evidence="1">
    <location>
        <begin position="357"/>
        <end position="388"/>
    </location>
</feature>
<dbReference type="PANTHER" id="PTHR14330">
    <property type="entry name" value="A-KINASE-INTERACTING PROTEIN 1"/>
    <property type="match status" value="1"/>
</dbReference>
<dbReference type="Gene3D" id="2.60.40.1120">
    <property type="entry name" value="Carboxypeptidase-like, regulatory domain"/>
    <property type="match status" value="1"/>
</dbReference>
<evidence type="ECO:0000313" key="2">
    <source>
        <dbReference type="EMBL" id="KAA8590335.1"/>
    </source>
</evidence>
<name>A0A5J5DBZ9_9PERO</name>
<organism evidence="2 3">
    <name type="scientific">Etheostoma spectabile</name>
    <name type="common">orangethroat darter</name>
    <dbReference type="NCBI Taxonomy" id="54343"/>
    <lineage>
        <taxon>Eukaryota</taxon>
        <taxon>Metazoa</taxon>
        <taxon>Chordata</taxon>
        <taxon>Craniata</taxon>
        <taxon>Vertebrata</taxon>
        <taxon>Euteleostomi</taxon>
        <taxon>Actinopterygii</taxon>
        <taxon>Neopterygii</taxon>
        <taxon>Teleostei</taxon>
        <taxon>Neoteleostei</taxon>
        <taxon>Acanthomorphata</taxon>
        <taxon>Eupercaria</taxon>
        <taxon>Perciformes</taxon>
        <taxon>Percoidei</taxon>
        <taxon>Percidae</taxon>
        <taxon>Etheostomatinae</taxon>
        <taxon>Etheostoma</taxon>
    </lineage>
</organism>
<dbReference type="Proteomes" id="UP000327493">
    <property type="component" value="Chromosome 8"/>
</dbReference>
<dbReference type="AlphaFoldDB" id="A0A5J5DBZ9"/>
<keyword evidence="3" id="KW-1185">Reference proteome</keyword>
<dbReference type="InterPro" id="IPR033214">
    <property type="entry name" value="AKIP1"/>
</dbReference>
<accession>A0A5J5DBZ9</accession>
<evidence type="ECO:0000313" key="3">
    <source>
        <dbReference type="Proteomes" id="UP000327493"/>
    </source>
</evidence>
<evidence type="ECO:0000256" key="1">
    <source>
        <dbReference type="SAM" id="MobiDB-lite"/>
    </source>
</evidence>
<dbReference type="GO" id="GO:1901222">
    <property type="term" value="P:regulation of non-canonical NF-kappaB signal transduction"/>
    <property type="evidence" value="ECO:0007669"/>
    <property type="project" value="InterPro"/>
</dbReference>
<protein>
    <submittedName>
        <fullName evidence="2">Uncharacterized protein</fullName>
    </submittedName>
</protein>
<comment type="caution">
    <text evidence="2">The sequence shown here is derived from an EMBL/GenBank/DDBJ whole genome shotgun (WGS) entry which is preliminary data.</text>
</comment>
<sequence>MASQAWLESSLQRSASLGLEVLERASRRSVDWTRTGASQSPATTYEDTQIPVKRTHTEADDIFATIAEFMVQTTHQCKRFYQSGCCPEPTDTERNHVSRFHSRPAVGMTTPAHSARQHGRVSAAAAGEDFVIEVSPGTYAITASMPELEQQTQLVSVKAGETTWPGFIRYVETEVAVLQEKGRSAAGGRGLKLHQEVTETESCDWARHRSVGQGSWTSQVGMSSSALKALQAKTEMHHHDQICKAFCLQYLQGGRCCLLLGFTLSSSSERDEEEEAISVFGGGHHSPRPISSQIWFPRRQDSISGYQTAYVSSDVFHHVGGANQLPLGGDEPRTSTSWMVKLDNPNSSAALSFGHMGRKCSRGHPPPSWPALGILGRTLDRPGFEQTG</sequence>
<gene>
    <name evidence="2" type="ORF">FQN60_014269</name>
</gene>
<dbReference type="EMBL" id="VOFY01000008">
    <property type="protein sequence ID" value="KAA8590335.1"/>
    <property type="molecule type" value="Genomic_DNA"/>
</dbReference>
<feature type="compositionally biased region" description="Basic and acidic residues" evidence="1">
    <location>
        <begin position="378"/>
        <end position="388"/>
    </location>
</feature>
<reference evidence="2 3" key="1">
    <citation type="submission" date="2019-08" db="EMBL/GenBank/DDBJ databases">
        <title>A chromosome-level genome assembly, high-density linkage maps, and genome scans reveal the genomic architecture of hybrid incompatibilities underlying speciation via character displacement in darters (Percidae: Etheostominae).</title>
        <authorList>
            <person name="Moran R.L."/>
            <person name="Catchen J.M."/>
            <person name="Fuller R.C."/>
        </authorList>
    </citation>
    <scope>NUCLEOTIDE SEQUENCE [LARGE SCALE GENOMIC DNA]</scope>
    <source>
        <strain evidence="2">EspeVRDwgs_2016</strain>
        <tissue evidence="2">Muscle</tissue>
    </source>
</reference>
<dbReference type="GO" id="GO:0005654">
    <property type="term" value="C:nucleoplasm"/>
    <property type="evidence" value="ECO:0007669"/>
    <property type="project" value="TreeGrafter"/>
</dbReference>
<dbReference type="PANTHER" id="PTHR14330:SF2">
    <property type="entry name" value="A-KINASE-INTERACTING PROTEIN 1"/>
    <property type="match status" value="1"/>
</dbReference>